<proteinExistence type="predicted"/>
<dbReference type="Proteomes" id="UP001219525">
    <property type="component" value="Unassembled WGS sequence"/>
</dbReference>
<dbReference type="EMBL" id="JARJCW010000036">
    <property type="protein sequence ID" value="KAJ7207625.1"/>
    <property type="molecule type" value="Genomic_DNA"/>
</dbReference>
<feature type="non-terminal residue" evidence="1">
    <location>
        <position position="1"/>
    </location>
</feature>
<evidence type="ECO:0000313" key="2">
    <source>
        <dbReference type="Proteomes" id="UP001219525"/>
    </source>
</evidence>
<sequence>GPGIPRRDRPDMLARYSRLMLIFFKPWRCAKDLRKVGESWEDAFKSFQLTCSPAVRYRMDNMQILHECRDSRDD</sequence>
<gene>
    <name evidence="1" type="ORF">GGX14DRAFT_311269</name>
</gene>
<accession>A0AAD6VCV6</accession>
<reference evidence="1" key="1">
    <citation type="submission" date="2023-03" db="EMBL/GenBank/DDBJ databases">
        <title>Massive genome expansion in bonnet fungi (Mycena s.s.) driven by repeated elements and novel gene families across ecological guilds.</title>
        <authorList>
            <consortium name="Lawrence Berkeley National Laboratory"/>
            <person name="Harder C.B."/>
            <person name="Miyauchi S."/>
            <person name="Viragh M."/>
            <person name="Kuo A."/>
            <person name="Thoen E."/>
            <person name="Andreopoulos B."/>
            <person name="Lu D."/>
            <person name="Skrede I."/>
            <person name="Drula E."/>
            <person name="Henrissat B."/>
            <person name="Morin E."/>
            <person name="Kohler A."/>
            <person name="Barry K."/>
            <person name="LaButti K."/>
            <person name="Morin E."/>
            <person name="Salamov A."/>
            <person name="Lipzen A."/>
            <person name="Mereny Z."/>
            <person name="Hegedus B."/>
            <person name="Baldrian P."/>
            <person name="Stursova M."/>
            <person name="Weitz H."/>
            <person name="Taylor A."/>
            <person name="Grigoriev I.V."/>
            <person name="Nagy L.G."/>
            <person name="Martin F."/>
            <person name="Kauserud H."/>
        </authorList>
    </citation>
    <scope>NUCLEOTIDE SEQUENCE</scope>
    <source>
        <strain evidence="1">9144</strain>
    </source>
</reference>
<keyword evidence="2" id="KW-1185">Reference proteome</keyword>
<protein>
    <submittedName>
        <fullName evidence="1">Uncharacterized protein</fullName>
    </submittedName>
</protein>
<evidence type="ECO:0000313" key="1">
    <source>
        <dbReference type="EMBL" id="KAJ7207625.1"/>
    </source>
</evidence>
<feature type="non-terminal residue" evidence="1">
    <location>
        <position position="74"/>
    </location>
</feature>
<comment type="caution">
    <text evidence="1">The sequence shown here is derived from an EMBL/GenBank/DDBJ whole genome shotgun (WGS) entry which is preliminary data.</text>
</comment>
<organism evidence="1 2">
    <name type="scientific">Mycena pura</name>
    <dbReference type="NCBI Taxonomy" id="153505"/>
    <lineage>
        <taxon>Eukaryota</taxon>
        <taxon>Fungi</taxon>
        <taxon>Dikarya</taxon>
        <taxon>Basidiomycota</taxon>
        <taxon>Agaricomycotina</taxon>
        <taxon>Agaricomycetes</taxon>
        <taxon>Agaricomycetidae</taxon>
        <taxon>Agaricales</taxon>
        <taxon>Marasmiineae</taxon>
        <taxon>Mycenaceae</taxon>
        <taxon>Mycena</taxon>
    </lineage>
</organism>
<name>A0AAD6VCV6_9AGAR</name>
<dbReference type="AlphaFoldDB" id="A0AAD6VCV6"/>